<dbReference type="AlphaFoldDB" id="A0A9P8WDC6"/>
<dbReference type="EMBL" id="JAGPYM010000005">
    <property type="protein sequence ID" value="KAH6894074.1"/>
    <property type="molecule type" value="Genomic_DNA"/>
</dbReference>
<protein>
    <submittedName>
        <fullName evidence="2">Uncharacterized protein</fullName>
    </submittedName>
</protein>
<gene>
    <name evidence="2" type="ORF">B0T10DRAFT_456323</name>
</gene>
<sequence length="424" mass="47626">MSNKGKAPMDLPPDAPAAEVGRDLPSRPHTAPISFGDFGPRRRSTNSVFNGRFRRRNRTLAREPNGVLSKGKQRATESEDDVPPASDGSHSAAQDLNGDEVEYSTFIHRCFHQRFPGESESGPSSEREETYPFTFQAPPWQPSTPQTGHAERPVVFTSAQQNSRPEVPTLFTPAPAPARFEQRLRLGKTKTVWRSQVMEEGSEILRKFEEHAIPRHTFTAPIKDWLDEHKVKVLPPKIKAALESWGRRYYARLVVWITNAPEDLSEYTYACQDFQSLAGILIEDLGQFEERARSLPSECHKIAVEMEMKFIPIIAFVERQEMRHHNVDTAIRRANELIQRDFNGPALPMDDSCLSFFCTHHKFESLFQQMALILKFSESNGSQPQAQCASNGGSKATSAETVADVQELVNELGQYIPGHEGGPG</sequence>
<reference evidence="2 3" key="1">
    <citation type="journal article" date="2021" name="Nat. Commun.">
        <title>Genetic determinants of endophytism in the Arabidopsis root mycobiome.</title>
        <authorList>
            <person name="Mesny F."/>
            <person name="Miyauchi S."/>
            <person name="Thiergart T."/>
            <person name="Pickel B."/>
            <person name="Atanasova L."/>
            <person name="Karlsson M."/>
            <person name="Huettel B."/>
            <person name="Barry K.W."/>
            <person name="Haridas S."/>
            <person name="Chen C."/>
            <person name="Bauer D."/>
            <person name="Andreopoulos W."/>
            <person name="Pangilinan J."/>
            <person name="LaButti K."/>
            <person name="Riley R."/>
            <person name="Lipzen A."/>
            <person name="Clum A."/>
            <person name="Drula E."/>
            <person name="Henrissat B."/>
            <person name="Kohler A."/>
            <person name="Grigoriev I.V."/>
            <person name="Martin F.M."/>
            <person name="Hacquard S."/>
        </authorList>
    </citation>
    <scope>NUCLEOTIDE SEQUENCE [LARGE SCALE GENOMIC DNA]</scope>
    <source>
        <strain evidence="2 3">MPI-CAGE-CH-0241</strain>
    </source>
</reference>
<accession>A0A9P8WDC6</accession>
<dbReference type="Proteomes" id="UP000777438">
    <property type="component" value="Unassembled WGS sequence"/>
</dbReference>
<keyword evidence="3" id="KW-1185">Reference proteome</keyword>
<evidence type="ECO:0000256" key="1">
    <source>
        <dbReference type="SAM" id="MobiDB-lite"/>
    </source>
</evidence>
<comment type="caution">
    <text evidence="2">The sequence shown here is derived from an EMBL/GenBank/DDBJ whole genome shotgun (WGS) entry which is preliminary data.</text>
</comment>
<proteinExistence type="predicted"/>
<evidence type="ECO:0000313" key="3">
    <source>
        <dbReference type="Proteomes" id="UP000777438"/>
    </source>
</evidence>
<organism evidence="2 3">
    <name type="scientific">Thelonectria olida</name>
    <dbReference type="NCBI Taxonomy" id="1576542"/>
    <lineage>
        <taxon>Eukaryota</taxon>
        <taxon>Fungi</taxon>
        <taxon>Dikarya</taxon>
        <taxon>Ascomycota</taxon>
        <taxon>Pezizomycotina</taxon>
        <taxon>Sordariomycetes</taxon>
        <taxon>Hypocreomycetidae</taxon>
        <taxon>Hypocreales</taxon>
        <taxon>Nectriaceae</taxon>
        <taxon>Thelonectria</taxon>
    </lineage>
</organism>
<feature type="region of interest" description="Disordered" evidence="1">
    <location>
        <begin position="1"/>
        <end position="94"/>
    </location>
</feature>
<name>A0A9P8WDC6_9HYPO</name>
<evidence type="ECO:0000313" key="2">
    <source>
        <dbReference type="EMBL" id="KAH6894074.1"/>
    </source>
</evidence>
<dbReference type="OrthoDB" id="5091697at2759"/>